<comment type="catalytic activity">
    <reaction evidence="13">
        <text>ATP + H2O = ADP + phosphate + H(+)</text>
        <dbReference type="Rhea" id="RHEA:13065"/>
        <dbReference type="ChEBI" id="CHEBI:15377"/>
        <dbReference type="ChEBI" id="CHEBI:15378"/>
        <dbReference type="ChEBI" id="CHEBI:30616"/>
        <dbReference type="ChEBI" id="CHEBI:43474"/>
        <dbReference type="ChEBI" id="CHEBI:456216"/>
    </reaction>
</comment>
<dbReference type="GO" id="GO:0006355">
    <property type="term" value="P:regulation of DNA-templated transcription"/>
    <property type="evidence" value="ECO:0007669"/>
    <property type="project" value="InterPro"/>
</dbReference>
<dbReference type="InterPro" id="IPR014001">
    <property type="entry name" value="Helicase_ATP-bd"/>
</dbReference>
<dbReference type="Gene3D" id="6.10.250.3140">
    <property type="match status" value="1"/>
</dbReference>
<evidence type="ECO:0000256" key="2">
    <source>
        <dbReference type="ARBA" id="ARBA00005446"/>
    </source>
</evidence>
<dbReference type="GO" id="GO:0005737">
    <property type="term" value="C:cytoplasm"/>
    <property type="evidence" value="ECO:0007669"/>
    <property type="project" value="TreeGrafter"/>
</dbReference>
<feature type="compositionally biased region" description="Basic and acidic residues" evidence="14">
    <location>
        <begin position="837"/>
        <end position="870"/>
    </location>
</feature>
<dbReference type="InterPro" id="IPR032284">
    <property type="entry name" value="RecQ_Zn-bd"/>
</dbReference>
<dbReference type="GO" id="GO:0005524">
    <property type="term" value="F:ATP binding"/>
    <property type="evidence" value="ECO:0007669"/>
    <property type="project" value="UniProtKB-KW"/>
</dbReference>
<keyword evidence="18" id="KW-1185">Reference proteome</keyword>
<evidence type="ECO:0000259" key="15">
    <source>
        <dbReference type="PROSITE" id="PS51192"/>
    </source>
</evidence>
<evidence type="ECO:0000256" key="10">
    <source>
        <dbReference type="ARBA" id="ARBA00023242"/>
    </source>
</evidence>
<keyword evidence="7" id="KW-0067">ATP-binding</keyword>
<dbReference type="GO" id="GO:0016787">
    <property type="term" value="F:hydrolase activity"/>
    <property type="evidence" value="ECO:0007669"/>
    <property type="project" value="UniProtKB-KW"/>
</dbReference>
<dbReference type="Gene3D" id="3.40.50.300">
    <property type="entry name" value="P-loop containing nucleotide triphosphate hydrolases"/>
    <property type="match status" value="2"/>
</dbReference>
<evidence type="ECO:0000256" key="11">
    <source>
        <dbReference type="ARBA" id="ARBA00034617"/>
    </source>
</evidence>
<feature type="compositionally biased region" description="Polar residues" evidence="14">
    <location>
        <begin position="799"/>
        <end position="812"/>
    </location>
</feature>
<dbReference type="Pfam" id="PF00270">
    <property type="entry name" value="DEAD"/>
    <property type="match status" value="1"/>
</dbReference>
<dbReference type="GO" id="GO:0005634">
    <property type="term" value="C:nucleus"/>
    <property type="evidence" value="ECO:0007669"/>
    <property type="project" value="UniProtKB-SubCell"/>
</dbReference>
<evidence type="ECO:0000256" key="6">
    <source>
        <dbReference type="ARBA" id="ARBA00022806"/>
    </source>
</evidence>
<organism evidence="17 18">
    <name type="scientific">Ignelater luminosus</name>
    <name type="common">Cucubano</name>
    <name type="synonym">Pyrophorus luminosus</name>
    <dbReference type="NCBI Taxonomy" id="2038154"/>
    <lineage>
        <taxon>Eukaryota</taxon>
        <taxon>Metazoa</taxon>
        <taxon>Ecdysozoa</taxon>
        <taxon>Arthropoda</taxon>
        <taxon>Hexapoda</taxon>
        <taxon>Insecta</taxon>
        <taxon>Pterygota</taxon>
        <taxon>Neoptera</taxon>
        <taxon>Endopterygota</taxon>
        <taxon>Coleoptera</taxon>
        <taxon>Polyphaga</taxon>
        <taxon>Elateriformia</taxon>
        <taxon>Elateroidea</taxon>
        <taxon>Elateridae</taxon>
        <taxon>Agrypninae</taxon>
        <taxon>Pyrophorini</taxon>
        <taxon>Ignelater</taxon>
    </lineage>
</organism>
<dbReference type="PROSITE" id="PS51192">
    <property type="entry name" value="HELICASE_ATP_BIND_1"/>
    <property type="match status" value="1"/>
</dbReference>
<dbReference type="InterPro" id="IPR011545">
    <property type="entry name" value="DEAD/DEAH_box_helicase_dom"/>
</dbReference>
<accession>A0A8K0G2G8</accession>
<evidence type="ECO:0000256" key="8">
    <source>
        <dbReference type="ARBA" id="ARBA00023125"/>
    </source>
</evidence>
<keyword evidence="4" id="KW-0547">Nucleotide-binding</keyword>
<dbReference type="EC" id="5.6.2.4" evidence="12"/>
<dbReference type="Proteomes" id="UP000801492">
    <property type="component" value="Unassembled WGS sequence"/>
</dbReference>
<feature type="compositionally biased region" description="Basic and acidic residues" evidence="14">
    <location>
        <begin position="887"/>
        <end position="898"/>
    </location>
</feature>
<evidence type="ECO:0000256" key="12">
    <source>
        <dbReference type="ARBA" id="ARBA00034808"/>
    </source>
</evidence>
<feature type="compositionally biased region" description="Acidic residues" evidence="14">
    <location>
        <begin position="722"/>
        <end position="742"/>
    </location>
</feature>
<dbReference type="InterPro" id="IPR002464">
    <property type="entry name" value="DNA/RNA_helicase_DEAH_CS"/>
</dbReference>
<evidence type="ECO:0000256" key="9">
    <source>
        <dbReference type="ARBA" id="ARBA00023235"/>
    </source>
</evidence>
<protein>
    <recommendedName>
        <fullName evidence="12">DNA 3'-5' helicase</fullName>
        <ecNumber evidence="12">5.6.2.4</ecNumber>
    </recommendedName>
</protein>
<dbReference type="FunFam" id="3.40.50.300:FF:000444">
    <property type="entry name" value="ATP-dependent DNA helicase"/>
    <property type="match status" value="1"/>
</dbReference>
<dbReference type="GO" id="GO:0000724">
    <property type="term" value="P:double-strand break repair via homologous recombination"/>
    <property type="evidence" value="ECO:0007669"/>
    <property type="project" value="TreeGrafter"/>
</dbReference>
<evidence type="ECO:0000256" key="13">
    <source>
        <dbReference type="ARBA" id="ARBA00049360"/>
    </source>
</evidence>
<name>A0A8K0G2G8_IGNLU</name>
<feature type="compositionally biased region" description="Basic residues" evidence="14">
    <location>
        <begin position="871"/>
        <end position="886"/>
    </location>
</feature>
<keyword evidence="8" id="KW-0238">DNA-binding</keyword>
<keyword evidence="3" id="KW-0479">Metal-binding</keyword>
<evidence type="ECO:0000256" key="14">
    <source>
        <dbReference type="SAM" id="MobiDB-lite"/>
    </source>
</evidence>
<dbReference type="Pfam" id="PF00271">
    <property type="entry name" value="Helicase_C"/>
    <property type="match status" value="1"/>
</dbReference>
<dbReference type="InterPro" id="IPR013257">
    <property type="entry name" value="SRI"/>
</dbReference>
<dbReference type="InterPro" id="IPR004589">
    <property type="entry name" value="DNA_helicase_ATP-dep_RecQ"/>
</dbReference>
<dbReference type="PANTHER" id="PTHR13710">
    <property type="entry name" value="DNA HELICASE RECQ FAMILY MEMBER"/>
    <property type="match status" value="1"/>
</dbReference>
<evidence type="ECO:0000256" key="3">
    <source>
        <dbReference type="ARBA" id="ARBA00022723"/>
    </source>
</evidence>
<sequence>MTESKIKDVLKKHFKFDTFKSELQEAAILEISKRQHDVLVSMPTGSGKSLCYQLPALLYPGKVTLVFSPLLALIKDQIDHLLALRIKAVSLNSKTLTAERNAILTDLKTNSPTTRLLYITPEQAATNTFKELFNNMTKHDKVAYIVVDEAHCVSQWGHDFRPDYLKLGDLRNISSVPYIALTATAGSEVMKDIVSSLKLSSAYKTFRTSCFRKNLFYDVYYQNLLDQPFVHLKKFIQSCLSTQDEDVPKENQSCGIVYCRTREQTEIIAQNLRELGIKALCYHAGLKNKERLECQESWQNGDFPVICATVSFGMGVDKATVRFVVHWGVPKDPASFYQETGRAGRDGKASKCRVYYNRADRKAMEFHLSHDLAKAKDKESRKIKAQNAIKGFTKIIEFCETAKECRHRLFSNHFGEPPPDCKNRCDICRNKKEVDERAHNFLMRCIQFSQTSSDADIDYSDFYGGGRKGVERETEDYYSEESGSGYEREQRAKKESSDLIKKQFALRKNSQEVSQETINKLFSKHSRVHAAASTSNKVKGLNLPTREQYLSKITEVLDDNYKECSPHQEFDKKDLEDCAVDLEYSCFTSNTTLTMYRSSNAKLIANIKKCTSEKQLYEALANFEPKPMRNESLSDLFRNITKEQMLSKETEHRSSSLKKRSRTEFEGFQTAKEFLDNIKKPKLDKNQTTINSFFKSEVKMEDNTSEISKGHKAAHLKSLFGDDFDEDDDDSDKSDKNDDSDDKSDFQGPSAIKESLTKDKSDIKEFLIKECITTEEIKNEDAVKETITDEMRNEDNYEDSQNSPTSLSNNMYNEGGFCSFKLKADSFSQEAKLEKAEISKDYKKHEVPEENVEKGVTHTHDSHRNKDDHKKHDHSSKHHSSVKRKHDYSSKEIYDRTKEKHHSSHHMSKSKKHDEDDKKSCSPEKVQDKDKDSLNANKNDAEKIEKKVENKEQTKDHKLKPSKETHVPKLKKTEIGLLVVKLLTPAYAERRFDSRDTFKTTARNISHALLYKDETEIKMFVRNFLKNNEKITASTTL</sequence>
<dbReference type="OrthoDB" id="10261556at2759"/>
<keyword evidence="10" id="KW-0539">Nucleus</keyword>
<dbReference type="SMART" id="SM00487">
    <property type="entry name" value="DEXDc"/>
    <property type="match status" value="1"/>
</dbReference>
<dbReference type="GO" id="GO:0009378">
    <property type="term" value="F:four-way junction helicase activity"/>
    <property type="evidence" value="ECO:0007669"/>
    <property type="project" value="TreeGrafter"/>
</dbReference>
<keyword evidence="5" id="KW-0378">Hydrolase</keyword>
<reference evidence="17" key="1">
    <citation type="submission" date="2019-08" db="EMBL/GenBank/DDBJ databases">
        <title>The genome of the North American firefly Photinus pyralis.</title>
        <authorList>
            <consortium name="Photinus pyralis genome working group"/>
            <person name="Fallon T.R."/>
            <person name="Sander Lower S.E."/>
            <person name="Weng J.-K."/>
        </authorList>
    </citation>
    <scope>NUCLEOTIDE SEQUENCE</scope>
    <source>
        <strain evidence="17">TRF0915ILg1</strain>
        <tissue evidence="17">Whole body</tissue>
    </source>
</reference>
<evidence type="ECO:0000313" key="18">
    <source>
        <dbReference type="Proteomes" id="UP000801492"/>
    </source>
</evidence>
<comment type="caution">
    <text evidence="17">The sequence shown here is derived from an EMBL/GenBank/DDBJ whole genome shotgun (WGS) entry which is preliminary data.</text>
</comment>
<dbReference type="Pfam" id="PF08236">
    <property type="entry name" value="SRI"/>
    <property type="match status" value="1"/>
</dbReference>
<proteinExistence type="inferred from homology"/>
<dbReference type="Pfam" id="PF16124">
    <property type="entry name" value="RecQ_Zn_bind"/>
    <property type="match status" value="1"/>
</dbReference>
<dbReference type="AlphaFoldDB" id="A0A8K0G2G8"/>
<dbReference type="InterPro" id="IPR027417">
    <property type="entry name" value="P-loop_NTPase"/>
</dbReference>
<keyword evidence="9" id="KW-0413">Isomerase</keyword>
<feature type="compositionally biased region" description="Basic and acidic residues" evidence="14">
    <location>
        <begin position="778"/>
        <end position="795"/>
    </location>
</feature>
<feature type="region of interest" description="Disordered" evidence="14">
    <location>
        <begin position="778"/>
        <end position="812"/>
    </location>
</feature>
<dbReference type="GO" id="GO:0005694">
    <property type="term" value="C:chromosome"/>
    <property type="evidence" value="ECO:0007669"/>
    <property type="project" value="InterPro"/>
</dbReference>
<feature type="compositionally biased region" description="Basic residues" evidence="14">
    <location>
        <begin position="899"/>
        <end position="911"/>
    </location>
</feature>
<feature type="region of interest" description="Disordered" evidence="14">
    <location>
        <begin position="721"/>
        <end position="757"/>
    </location>
</feature>
<comment type="catalytic activity">
    <reaction evidence="11">
        <text>Couples ATP hydrolysis with the unwinding of duplex DNA by translocating in the 3'-5' direction.</text>
        <dbReference type="EC" id="5.6.2.4"/>
    </reaction>
</comment>
<dbReference type="EMBL" id="VTPC01090434">
    <property type="protein sequence ID" value="KAF2883364.1"/>
    <property type="molecule type" value="Genomic_DNA"/>
</dbReference>
<dbReference type="PROSITE" id="PS51194">
    <property type="entry name" value="HELICASE_CTER"/>
    <property type="match status" value="1"/>
</dbReference>
<evidence type="ECO:0000256" key="7">
    <source>
        <dbReference type="ARBA" id="ARBA00022840"/>
    </source>
</evidence>
<evidence type="ECO:0000313" key="17">
    <source>
        <dbReference type="EMBL" id="KAF2883364.1"/>
    </source>
</evidence>
<feature type="compositionally biased region" description="Basic and acidic residues" evidence="14">
    <location>
        <begin position="912"/>
        <end position="960"/>
    </location>
</feature>
<dbReference type="PANTHER" id="PTHR13710:SF152">
    <property type="entry name" value="ATP-DEPENDENT DNA HELICASE Q5"/>
    <property type="match status" value="1"/>
</dbReference>
<keyword evidence="6" id="KW-0347">Helicase</keyword>
<evidence type="ECO:0000259" key="16">
    <source>
        <dbReference type="PROSITE" id="PS51194"/>
    </source>
</evidence>
<dbReference type="GO" id="GO:0003677">
    <property type="term" value="F:DNA binding"/>
    <property type="evidence" value="ECO:0007669"/>
    <property type="project" value="UniProtKB-KW"/>
</dbReference>
<dbReference type="SUPFAM" id="SSF52540">
    <property type="entry name" value="P-loop containing nucleoside triphosphate hydrolases"/>
    <property type="match status" value="1"/>
</dbReference>
<feature type="domain" description="Helicase C-terminal" evidence="16">
    <location>
        <begin position="234"/>
        <end position="389"/>
    </location>
</feature>
<gene>
    <name evidence="17" type="ORF">ILUMI_22809</name>
</gene>
<evidence type="ECO:0000256" key="1">
    <source>
        <dbReference type="ARBA" id="ARBA00004123"/>
    </source>
</evidence>
<dbReference type="PROSITE" id="PS00690">
    <property type="entry name" value="DEAH_ATP_HELICASE"/>
    <property type="match status" value="1"/>
</dbReference>
<dbReference type="CDD" id="cd18794">
    <property type="entry name" value="SF2_C_RecQ"/>
    <property type="match status" value="1"/>
</dbReference>
<evidence type="ECO:0000256" key="5">
    <source>
        <dbReference type="ARBA" id="ARBA00022801"/>
    </source>
</evidence>
<feature type="domain" description="Helicase ATP-binding" evidence="15">
    <location>
        <begin position="29"/>
        <end position="203"/>
    </location>
</feature>
<dbReference type="GO" id="GO:0043138">
    <property type="term" value="F:3'-5' DNA helicase activity"/>
    <property type="evidence" value="ECO:0007669"/>
    <property type="project" value="UniProtKB-EC"/>
</dbReference>
<feature type="region of interest" description="Disordered" evidence="14">
    <location>
        <begin position="837"/>
        <end position="960"/>
    </location>
</feature>
<dbReference type="SMART" id="SM00490">
    <property type="entry name" value="HELICc"/>
    <property type="match status" value="1"/>
</dbReference>
<dbReference type="GO" id="GO:0046872">
    <property type="term" value="F:metal ion binding"/>
    <property type="evidence" value="ECO:0007669"/>
    <property type="project" value="UniProtKB-KW"/>
</dbReference>
<dbReference type="NCBIfam" id="TIGR00614">
    <property type="entry name" value="recQ_fam"/>
    <property type="match status" value="1"/>
</dbReference>
<dbReference type="InterPro" id="IPR001650">
    <property type="entry name" value="Helicase_C-like"/>
</dbReference>
<evidence type="ECO:0000256" key="4">
    <source>
        <dbReference type="ARBA" id="ARBA00022741"/>
    </source>
</evidence>
<comment type="similarity">
    <text evidence="2">Belongs to the helicase family. RecQ subfamily.</text>
</comment>
<comment type="subcellular location">
    <subcellularLocation>
        <location evidence="1">Nucleus</location>
    </subcellularLocation>
</comment>